<accession>A0ABP8C965</accession>
<evidence type="ECO:0000313" key="2">
    <source>
        <dbReference type="Proteomes" id="UP001501710"/>
    </source>
</evidence>
<reference evidence="2" key="1">
    <citation type="journal article" date="2019" name="Int. J. Syst. Evol. Microbiol.">
        <title>The Global Catalogue of Microorganisms (GCM) 10K type strain sequencing project: providing services to taxonomists for standard genome sequencing and annotation.</title>
        <authorList>
            <consortium name="The Broad Institute Genomics Platform"/>
            <consortium name="The Broad Institute Genome Sequencing Center for Infectious Disease"/>
            <person name="Wu L."/>
            <person name="Ma J."/>
        </authorList>
    </citation>
    <scope>NUCLEOTIDE SEQUENCE [LARGE SCALE GENOMIC DNA]</scope>
    <source>
        <strain evidence="2">JCM 17440</strain>
    </source>
</reference>
<keyword evidence="2" id="KW-1185">Reference proteome</keyword>
<protein>
    <submittedName>
        <fullName evidence="1">Uncharacterized protein</fullName>
    </submittedName>
</protein>
<dbReference type="Proteomes" id="UP001501710">
    <property type="component" value="Unassembled WGS sequence"/>
</dbReference>
<gene>
    <name evidence="1" type="ORF">GCM10022254_43180</name>
</gene>
<comment type="caution">
    <text evidence="1">The sequence shown here is derived from an EMBL/GenBank/DDBJ whole genome shotgun (WGS) entry which is preliminary data.</text>
</comment>
<name>A0ABP8C965_9ACTN</name>
<sequence length="275" mass="30264">MPPLASSQGVVHIVTEQWYRISTSDNLPAVPDLTMRSHGTLDAFEGDVLVNTGTTASVIDITAEDWAAEPPLRVAGGSFAEVTETFVSVGAGRLRVLAASGPEVLALDLGGDAGHRLRLYSRYLTPRHQTHLLRLWPVPAAAPDWDYQIDDDGQPIVRPDRSSTETLTVTMTTEQCNTLSTEVQEMALSEIQNGDIDDIAEDCREIRDIIGYKTEPGGEVPVTLTTRQWKVALATLEHRSHIGEVDDYTRSMLYVLDTIRRQVSDRLPRGRVFGG</sequence>
<dbReference type="RefSeq" id="WP_344899386.1">
    <property type="nucleotide sequence ID" value="NZ_BAABAS010000015.1"/>
</dbReference>
<dbReference type="EMBL" id="BAABAS010000015">
    <property type="protein sequence ID" value="GAA4235596.1"/>
    <property type="molecule type" value="Genomic_DNA"/>
</dbReference>
<evidence type="ECO:0000313" key="1">
    <source>
        <dbReference type="EMBL" id="GAA4235596.1"/>
    </source>
</evidence>
<proteinExistence type="predicted"/>
<organism evidence="1 2">
    <name type="scientific">Actinomadura meridiana</name>
    <dbReference type="NCBI Taxonomy" id="559626"/>
    <lineage>
        <taxon>Bacteria</taxon>
        <taxon>Bacillati</taxon>
        <taxon>Actinomycetota</taxon>
        <taxon>Actinomycetes</taxon>
        <taxon>Streptosporangiales</taxon>
        <taxon>Thermomonosporaceae</taxon>
        <taxon>Actinomadura</taxon>
    </lineage>
</organism>